<dbReference type="GO" id="GO:0031419">
    <property type="term" value="F:cobalamin binding"/>
    <property type="evidence" value="ECO:0007669"/>
    <property type="project" value="UniProtKB-KW"/>
</dbReference>
<gene>
    <name evidence="7" type="ORF">BECKMB1821G_GA0114241_106916</name>
    <name evidence="9" type="ORF">BECKMB1821H_GA0114242_106517</name>
    <name evidence="8" type="ORF">BECKMB1821I_GA0114274_106615</name>
</gene>
<dbReference type="GO" id="GO:0005737">
    <property type="term" value="C:cytoplasm"/>
    <property type="evidence" value="ECO:0007669"/>
    <property type="project" value="TreeGrafter"/>
</dbReference>
<keyword evidence="3" id="KW-0479">Metal-binding</keyword>
<dbReference type="PANTHER" id="PTHR48101">
    <property type="entry name" value="METHYLMALONYL-COA MUTASE, MITOCHONDRIAL-RELATED"/>
    <property type="match status" value="1"/>
</dbReference>
<evidence type="ECO:0000256" key="4">
    <source>
        <dbReference type="ARBA" id="ARBA00023235"/>
    </source>
</evidence>
<evidence type="ECO:0000256" key="3">
    <source>
        <dbReference type="ARBA" id="ARBA00022723"/>
    </source>
</evidence>
<keyword evidence="5" id="KW-0170">Cobalt</keyword>
<dbReference type="PROSITE" id="PS51332">
    <property type="entry name" value="B12_BINDING"/>
    <property type="match status" value="1"/>
</dbReference>
<keyword evidence="2" id="KW-0846">Cobalamin</keyword>
<protein>
    <submittedName>
        <fullName evidence="7">Methylmalonyl-CoA mutase</fullName>
    </submittedName>
</protein>
<dbReference type="CDD" id="cd02071">
    <property type="entry name" value="MM_CoA_mut_B12_BD"/>
    <property type="match status" value="1"/>
</dbReference>
<evidence type="ECO:0000259" key="6">
    <source>
        <dbReference type="PROSITE" id="PS51332"/>
    </source>
</evidence>
<dbReference type="InterPro" id="IPR036724">
    <property type="entry name" value="Cobalamin-bd_sf"/>
</dbReference>
<dbReference type="EMBL" id="CAADGH010000065">
    <property type="protein sequence ID" value="VFK76614.1"/>
    <property type="molecule type" value="Genomic_DNA"/>
</dbReference>
<accession>A0A450XN39</accession>
<dbReference type="EMBL" id="CAADFO010000069">
    <property type="protein sequence ID" value="VFK30687.1"/>
    <property type="molecule type" value="Genomic_DNA"/>
</dbReference>
<evidence type="ECO:0000313" key="8">
    <source>
        <dbReference type="EMBL" id="VFK34253.1"/>
    </source>
</evidence>
<dbReference type="Pfam" id="PF02310">
    <property type="entry name" value="B12-binding"/>
    <property type="match status" value="1"/>
</dbReference>
<evidence type="ECO:0000256" key="1">
    <source>
        <dbReference type="ARBA" id="ARBA00001922"/>
    </source>
</evidence>
<dbReference type="PANTHER" id="PTHR48101:SF4">
    <property type="entry name" value="METHYLMALONYL-COA MUTASE, MITOCHONDRIAL"/>
    <property type="match status" value="1"/>
</dbReference>
<dbReference type="GO" id="GO:0019678">
    <property type="term" value="P:propionate metabolic process, methylmalonyl pathway"/>
    <property type="evidence" value="ECO:0007669"/>
    <property type="project" value="TreeGrafter"/>
</dbReference>
<sequence length="177" mass="19522">MHTRVFGRHKATIRSISGVYSKEFGENQELAKVHQMIQSFEQREGRRPRMMVAKIGQDGHDRGAKVVATAFADLGFDVDIGALFQTPGEVAKQAVENDAHVIGMSTKDLGLQTLLPELVKELKNLDREDIMVVVGGVIPAQDYDYLYKHGASAIFGPGTVIPIAAQKVIEELDRRHA</sequence>
<evidence type="ECO:0000256" key="5">
    <source>
        <dbReference type="ARBA" id="ARBA00023285"/>
    </source>
</evidence>
<dbReference type="GO" id="GO:0004494">
    <property type="term" value="F:methylmalonyl-CoA mutase activity"/>
    <property type="evidence" value="ECO:0007669"/>
    <property type="project" value="TreeGrafter"/>
</dbReference>
<dbReference type="SUPFAM" id="SSF52242">
    <property type="entry name" value="Cobalamin (vitamin B12)-binding domain"/>
    <property type="match status" value="1"/>
</dbReference>
<evidence type="ECO:0000313" key="9">
    <source>
        <dbReference type="EMBL" id="VFK76614.1"/>
    </source>
</evidence>
<reference evidence="7" key="1">
    <citation type="submission" date="2019-02" db="EMBL/GenBank/DDBJ databases">
        <authorList>
            <person name="Gruber-Vodicka R. H."/>
            <person name="Seah K. B. B."/>
        </authorList>
    </citation>
    <scope>NUCLEOTIDE SEQUENCE</scope>
    <source>
        <strain evidence="7">BECK_BZ197</strain>
        <strain evidence="9">BECK_BZ198</strain>
        <strain evidence="8">BECK_BZ199</strain>
    </source>
</reference>
<feature type="domain" description="B12-binding" evidence="6">
    <location>
        <begin position="47"/>
        <end position="177"/>
    </location>
</feature>
<proteinExistence type="predicted"/>
<evidence type="ECO:0000313" key="7">
    <source>
        <dbReference type="EMBL" id="VFK30687.1"/>
    </source>
</evidence>
<dbReference type="NCBIfam" id="TIGR00640">
    <property type="entry name" value="acid_CoA_mut_C"/>
    <property type="match status" value="1"/>
</dbReference>
<dbReference type="AlphaFoldDB" id="A0A450XN39"/>
<dbReference type="InterPro" id="IPR006159">
    <property type="entry name" value="Acid_CoA_mut_C"/>
</dbReference>
<name>A0A450XN39_9GAMM</name>
<organism evidence="7">
    <name type="scientific">Candidatus Kentrum sp. MB</name>
    <dbReference type="NCBI Taxonomy" id="2138164"/>
    <lineage>
        <taxon>Bacteria</taxon>
        <taxon>Pseudomonadati</taxon>
        <taxon>Pseudomonadota</taxon>
        <taxon>Gammaproteobacteria</taxon>
        <taxon>Candidatus Kentrum</taxon>
    </lineage>
</organism>
<dbReference type="InterPro" id="IPR006158">
    <property type="entry name" value="Cobalamin-bd"/>
</dbReference>
<dbReference type="GO" id="GO:0046872">
    <property type="term" value="F:metal ion binding"/>
    <property type="evidence" value="ECO:0007669"/>
    <property type="project" value="UniProtKB-KW"/>
</dbReference>
<dbReference type="Gene3D" id="3.40.50.280">
    <property type="entry name" value="Cobalamin-binding domain"/>
    <property type="match status" value="1"/>
</dbReference>
<comment type="cofactor">
    <cofactor evidence="1">
        <name>adenosylcob(III)alamin</name>
        <dbReference type="ChEBI" id="CHEBI:18408"/>
    </cofactor>
</comment>
<keyword evidence="4" id="KW-0413">Isomerase</keyword>
<dbReference type="EMBL" id="CAADFQ010000066">
    <property type="protein sequence ID" value="VFK34253.1"/>
    <property type="molecule type" value="Genomic_DNA"/>
</dbReference>
<evidence type="ECO:0000256" key="2">
    <source>
        <dbReference type="ARBA" id="ARBA00022628"/>
    </source>
</evidence>